<accession>A0A8C4QAX2</accession>
<comment type="catalytic activity">
    <reaction evidence="1">
        <text>Thiol-dependent hydrolysis of ester, thioester, amide, peptide and isopeptide bonds formed by the C-terminal Gly of ubiquitin (a 76-residue protein attached to proteins as an intracellular targeting signal).</text>
        <dbReference type="EC" id="3.4.19.12"/>
    </reaction>
</comment>
<sequence length="1163" mass="133097">SGSSGVERLIYGDISLESRGRKFLLDCSAECGKKSDVIKMISLAPRVELRCTTIGYLFAIFFFFYFAFYFYFFYFPPILAGYVGLVNQAMTCYLNSLLQTLYMTPEFRNALYKWEFDGTEEEGGCKSIPYQLQRLFVQLQTSWKRAVETTDLTRSFGWDSSEAWQQHDVQELCRVMFDALEQKWKNTEQADLINQLYQGKLKDYVRCLDCGYESSRLDTYLDIPLAIRPFGSNQAYCSVEEALQAFVQPETLDGINQYYCEHCGKKCDAHKGLEFLHFPYLLSLQLKRFDFDYSTMHRIKLNDRMTFPEMLDLNSFIDAPEEEKCCQADSCADSGAENEGSCHSDQMNTDFSGYDAVDEGIDLENATLGPWVYELFSIMVHSGSAAGGHYYAYIKSFSDGQWFSFNDQHVSKVTQDDIRKTYGGTLGSRGYYSSTFKFMDILEFTSHIQRLVLREKEREEDERRQREIEKNTCKIKLFCMHPVKNVMIENRLVVHKDKNLQEATTMAHKVLDLEEVVPREHCRLVKYDDFHDSLEQSYEGEEDTPMGYLLGGVKSSYIFDLLLETRHADQHFRPYKPGGVTVKVHVVDLKNETVSRGISVRAYLNQTIGEFKQLIYQVTGLPVETMRVVLERYYNELRLLSSPLKTLKAEDFLRSNKVFVESSDSADGQAPFHLSNLWRLLDRHGNTIRLLVSLPESAAIHSSQIEALKSSEWTAGGDGVGHQSVAAILEESTERLRSLSLEQARQNRDLDSSASAGSRADNEEDAEKGLGMDAEALPLLENGASDSRPIGFLDAEHLELQNECGASSVDSDRLSSSHSSDTLCNVAEGSLEPLSSSAFQSYRVHHELKSTMLSVYVDKRMKLATFKRHLESDVGVPSSQFKVFRVYASNQEFESVRLNETLSSFSDDNRVIIRLGRALKKGEYMVKVFQLQLGEAEPCKYLLDTVFAKAMTVQQSKQELVHLLLRLRKKTWKNPGTIFLDSQAYEDNIPIFSNWEVFLELLDGPDRMTSMSQLAVLARRWRPSLLILEQFQEVVLETNTVEELKIQLSGISGLSVEDIEFSKGRGTFPCDMSVLDIHHDLEWNPKVSTLNVWPLYICDDGAVVFYRDRREELLELPEERRNELQKRENMRLQRTQVSCSPRKEKALKIYVDGGPSREAPIRD</sequence>
<dbReference type="Pfam" id="PF19718">
    <property type="entry name" value="USP47_C"/>
    <property type="match status" value="1"/>
</dbReference>
<feature type="domain" description="USP" evidence="13">
    <location>
        <begin position="83"/>
        <end position="435"/>
    </location>
</feature>
<keyword evidence="15" id="KW-1185">Reference proteome</keyword>
<evidence type="ECO:0000256" key="2">
    <source>
        <dbReference type="ARBA" id="ARBA00012759"/>
    </source>
</evidence>
<feature type="transmembrane region" description="Helical" evidence="12">
    <location>
        <begin position="54"/>
        <end position="74"/>
    </location>
</feature>
<dbReference type="PANTHER" id="PTHR24006:SF702">
    <property type="entry name" value="UBIQUITIN CARBOXYL-TERMINAL HYDROLASE 47"/>
    <property type="match status" value="1"/>
</dbReference>
<keyword evidence="4" id="KW-0833">Ubl conjugation pathway</keyword>
<evidence type="ECO:0000313" key="14">
    <source>
        <dbReference type="Ensembl" id="ENSEBUP00000012143.1"/>
    </source>
</evidence>
<dbReference type="InterPro" id="IPR001394">
    <property type="entry name" value="Peptidase_C19_UCH"/>
</dbReference>
<keyword evidence="5" id="KW-0378">Hydrolase</keyword>
<evidence type="ECO:0000256" key="4">
    <source>
        <dbReference type="ARBA" id="ARBA00022786"/>
    </source>
</evidence>
<dbReference type="InterPro" id="IPR000626">
    <property type="entry name" value="Ubiquitin-like_dom"/>
</dbReference>
<dbReference type="InterPro" id="IPR018200">
    <property type="entry name" value="USP_CS"/>
</dbReference>
<dbReference type="Proteomes" id="UP000694388">
    <property type="component" value="Unplaced"/>
</dbReference>
<evidence type="ECO:0000256" key="12">
    <source>
        <dbReference type="SAM" id="Phobius"/>
    </source>
</evidence>
<evidence type="ECO:0000256" key="5">
    <source>
        <dbReference type="ARBA" id="ARBA00022801"/>
    </source>
</evidence>
<dbReference type="PROSITE" id="PS50235">
    <property type="entry name" value="USP_3"/>
    <property type="match status" value="1"/>
</dbReference>
<keyword evidence="3" id="KW-0645">Protease</keyword>
<dbReference type="InterPro" id="IPR038765">
    <property type="entry name" value="Papain-like_cys_pep_sf"/>
</dbReference>
<dbReference type="GO" id="GO:0004843">
    <property type="term" value="F:cysteine-type deubiquitinase activity"/>
    <property type="evidence" value="ECO:0007669"/>
    <property type="project" value="UniProtKB-EC"/>
</dbReference>
<evidence type="ECO:0000313" key="15">
    <source>
        <dbReference type="Proteomes" id="UP000694388"/>
    </source>
</evidence>
<evidence type="ECO:0000256" key="3">
    <source>
        <dbReference type="ARBA" id="ARBA00022670"/>
    </source>
</evidence>
<evidence type="ECO:0000256" key="1">
    <source>
        <dbReference type="ARBA" id="ARBA00000707"/>
    </source>
</evidence>
<keyword evidence="12" id="KW-1133">Transmembrane helix</keyword>
<dbReference type="SUPFAM" id="SSF54001">
    <property type="entry name" value="Cysteine proteinases"/>
    <property type="match status" value="1"/>
</dbReference>
<evidence type="ECO:0000256" key="7">
    <source>
        <dbReference type="ARBA" id="ARBA00026136"/>
    </source>
</evidence>
<protein>
    <recommendedName>
        <fullName evidence="7">Ubiquitin carboxyl-terminal hydrolase 47</fullName>
        <ecNumber evidence="2">3.4.19.12</ecNumber>
    </recommendedName>
    <alternativeName>
        <fullName evidence="9">Deubiquitinating enzyme 47</fullName>
    </alternativeName>
    <alternativeName>
        <fullName evidence="8">Ubiquitin thioesterase 47</fullName>
    </alternativeName>
    <alternativeName>
        <fullName evidence="10">Ubiquitin-specific-processing protease 47</fullName>
    </alternativeName>
</protein>
<dbReference type="EC" id="3.4.19.12" evidence="2"/>
<evidence type="ECO:0000256" key="11">
    <source>
        <dbReference type="SAM" id="MobiDB-lite"/>
    </source>
</evidence>
<dbReference type="Pfam" id="PF14560">
    <property type="entry name" value="Ubiquitin_2"/>
    <property type="match status" value="1"/>
</dbReference>
<dbReference type="GeneTree" id="ENSGT00940000157223"/>
<dbReference type="AlphaFoldDB" id="A0A8C4QAX2"/>
<proteinExistence type="predicted"/>
<dbReference type="Pfam" id="PF00443">
    <property type="entry name" value="UCH"/>
    <property type="match status" value="1"/>
</dbReference>
<reference evidence="14" key="2">
    <citation type="submission" date="2025-09" db="UniProtKB">
        <authorList>
            <consortium name="Ensembl"/>
        </authorList>
    </citation>
    <scope>IDENTIFICATION</scope>
</reference>
<dbReference type="InterPro" id="IPR028889">
    <property type="entry name" value="USP"/>
</dbReference>
<dbReference type="GO" id="GO:0005634">
    <property type="term" value="C:nucleus"/>
    <property type="evidence" value="ECO:0007669"/>
    <property type="project" value="TreeGrafter"/>
</dbReference>
<dbReference type="CDD" id="cd17039">
    <property type="entry name" value="Ubl_ubiquitin_like"/>
    <property type="match status" value="1"/>
</dbReference>
<dbReference type="GO" id="GO:0016579">
    <property type="term" value="P:protein deubiquitination"/>
    <property type="evidence" value="ECO:0007669"/>
    <property type="project" value="InterPro"/>
</dbReference>
<name>A0A8C4QAX2_EPTBU</name>
<dbReference type="InterPro" id="IPR029071">
    <property type="entry name" value="Ubiquitin-like_domsf"/>
</dbReference>
<dbReference type="InterPro" id="IPR045578">
    <property type="entry name" value="USP47_C"/>
</dbReference>
<keyword evidence="12" id="KW-0472">Membrane</keyword>
<organism evidence="14 15">
    <name type="scientific">Eptatretus burgeri</name>
    <name type="common">Inshore hagfish</name>
    <dbReference type="NCBI Taxonomy" id="7764"/>
    <lineage>
        <taxon>Eukaryota</taxon>
        <taxon>Metazoa</taxon>
        <taxon>Chordata</taxon>
        <taxon>Craniata</taxon>
        <taxon>Vertebrata</taxon>
        <taxon>Cyclostomata</taxon>
        <taxon>Myxini</taxon>
        <taxon>Myxiniformes</taxon>
        <taxon>Myxinidae</taxon>
        <taxon>Eptatretinae</taxon>
        <taxon>Eptatretus</taxon>
    </lineage>
</organism>
<dbReference type="Ensembl" id="ENSEBUT00000012719.1">
    <property type="protein sequence ID" value="ENSEBUP00000012143.1"/>
    <property type="gene ID" value="ENSEBUG00000007664.1"/>
</dbReference>
<evidence type="ECO:0000256" key="10">
    <source>
        <dbReference type="ARBA" id="ARBA00032453"/>
    </source>
</evidence>
<dbReference type="GO" id="GO:0005829">
    <property type="term" value="C:cytosol"/>
    <property type="evidence" value="ECO:0007669"/>
    <property type="project" value="TreeGrafter"/>
</dbReference>
<evidence type="ECO:0000256" key="6">
    <source>
        <dbReference type="ARBA" id="ARBA00022807"/>
    </source>
</evidence>
<dbReference type="SUPFAM" id="SSF54236">
    <property type="entry name" value="Ubiquitin-like"/>
    <property type="match status" value="1"/>
</dbReference>
<keyword evidence="6" id="KW-0788">Thiol protease</keyword>
<dbReference type="PROSITE" id="PS00972">
    <property type="entry name" value="USP_1"/>
    <property type="match status" value="1"/>
</dbReference>
<evidence type="ECO:0000256" key="8">
    <source>
        <dbReference type="ARBA" id="ARBA00029910"/>
    </source>
</evidence>
<evidence type="ECO:0000259" key="13">
    <source>
        <dbReference type="PROSITE" id="PS50235"/>
    </source>
</evidence>
<dbReference type="InterPro" id="IPR050164">
    <property type="entry name" value="Peptidase_C19"/>
</dbReference>
<evidence type="ECO:0000256" key="9">
    <source>
        <dbReference type="ARBA" id="ARBA00030277"/>
    </source>
</evidence>
<feature type="region of interest" description="Disordered" evidence="11">
    <location>
        <begin position="742"/>
        <end position="768"/>
    </location>
</feature>
<dbReference type="Gene3D" id="3.90.70.10">
    <property type="entry name" value="Cysteine proteinases"/>
    <property type="match status" value="1"/>
</dbReference>
<dbReference type="CDD" id="cd02659">
    <property type="entry name" value="peptidase_C19C"/>
    <property type="match status" value="1"/>
</dbReference>
<dbReference type="PROSITE" id="PS00973">
    <property type="entry name" value="USP_2"/>
    <property type="match status" value="1"/>
</dbReference>
<dbReference type="OMA" id="CEWIVSK"/>
<dbReference type="GO" id="GO:0006508">
    <property type="term" value="P:proteolysis"/>
    <property type="evidence" value="ECO:0007669"/>
    <property type="project" value="UniProtKB-KW"/>
</dbReference>
<reference evidence="14" key="1">
    <citation type="submission" date="2025-08" db="UniProtKB">
        <authorList>
            <consortium name="Ensembl"/>
        </authorList>
    </citation>
    <scope>IDENTIFICATION</scope>
</reference>
<keyword evidence="12" id="KW-0812">Transmembrane</keyword>
<dbReference type="PANTHER" id="PTHR24006">
    <property type="entry name" value="UBIQUITIN CARBOXYL-TERMINAL HYDROLASE"/>
    <property type="match status" value="1"/>
</dbReference>